<dbReference type="PANTHER" id="PTHR43069:SF2">
    <property type="entry name" value="FUMARYLACETOACETASE"/>
    <property type="match status" value="1"/>
</dbReference>
<evidence type="ECO:0000256" key="8">
    <source>
        <dbReference type="ARBA" id="ARBA00022842"/>
    </source>
</evidence>
<keyword evidence="10" id="KW-0585">Phenylalanine catabolism</keyword>
<feature type="binding site" evidence="13">
    <location>
        <position position="259"/>
    </location>
    <ligand>
        <name>Ca(2+)</name>
        <dbReference type="ChEBI" id="CHEBI:29108"/>
    </ligand>
</feature>
<evidence type="ECO:0000256" key="10">
    <source>
        <dbReference type="ARBA" id="ARBA00023232"/>
    </source>
</evidence>
<organism evidence="17">
    <name type="scientific">Bosea sp. NBC_00436</name>
    <dbReference type="NCBI Taxonomy" id="2969620"/>
    <lineage>
        <taxon>Bacteria</taxon>
        <taxon>Pseudomonadati</taxon>
        <taxon>Pseudomonadota</taxon>
        <taxon>Alphaproteobacteria</taxon>
        <taxon>Hyphomicrobiales</taxon>
        <taxon>Boseaceae</taxon>
        <taxon>Bosea</taxon>
    </lineage>
</organism>
<keyword evidence="8 13" id="KW-0460">Magnesium</keyword>
<keyword evidence="6 17" id="KW-0378">Hydrolase</keyword>
<feature type="binding site" evidence="12">
    <location>
        <position position="169"/>
    </location>
    <ligand>
        <name>substrate</name>
    </ligand>
</feature>
<dbReference type="SUPFAM" id="SSF63433">
    <property type="entry name" value="Fumarylacetoacetate hydrolase, FAH, N-terminal domain"/>
    <property type="match status" value="1"/>
</dbReference>
<sequence length="454" mass="48303">MQGSTLEARAENPPRPASSAVALDASHDPALHSWVESARDHAEFPIQNLPFGVFSPNGERARGGVAIGDEILDLAALAASGLCTDIEETVAAAAAPSLNGFLGLGTGARRQLRARLLALLAEGSPAQTALKPMLHPAQDCALGLPARIGDYTDFYAGIQHALNIGSLLRPDNPLLPNYKHIPIGYNGRASSVRPSGEPFLRPNGQRKWPDEAEPSFGPCRNLDYELELGIWIGPGNAQGSAIPIDDADDRIAGFCLLNDWSARDIQAWEYQPLGPFLSKGFATTISPWIVTPEALAPFRKTQVPRLEGDPAALAYLSPADAKAPHALDVTLEVFIETAAMRVNGLAPHRLSLGSTRDLYWTPAQFVAHHSSNGCNLEPGDLFGSGTISGRDPGSFGSLMEITRGGREPIALPNGESRTYLVDGDAIVMKASARREGFASIGFGECRAEVLLARG</sequence>
<dbReference type="GO" id="GO:0046872">
    <property type="term" value="F:metal ion binding"/>
    <property type="evidence" value="ECO:0007669"/>
    <property type="project" value="UniProtKB-KW"/>
</dbReference>
<comment type="pathway">
    <text evidence="3">Amino-acid degradation; L-phenylalanine degradation; acetoacetate and fumarate from L-phenylalanine: step 6/6.</text>
</comment>
<name>A0A9E7ZYP1_9HYPH</name>
<feature type="domain" description="Fumarylacetoacetase N-terminal" evidence="16">
    <location>
        <begin position="47"/>
        <end position="145"/>
    </location>
</feature>
<feature type="binding site" evidence="12">
    <location>
        <position position="270"/>
    </location>
    <ligand>
        <name>substrate</name>
    </ligand>
</feature>
<evidence type="ECO:0000256" key="2">
    <source>
        <dbReference type="ARBA" id="ARBA00001946"/>
    </source>
</evidence>
<evidence type="ECO:0000256" key="9">
    <source>
        <dbReference type="ARBA" id="ARBA00022878"/>
    </source>
</evidence>
<feature type="binding site" evidence="13">
    <location>
        <position position="227"/>
    </location>
    <ligand>
        <name>Ca(2+)</name>
        <dbReference type="ChEBI" id="CHEBI:29108"/>
    </ligand>
</feature>
<feature type="binding site" evidence="13">
    <location>
        <position position="259"/>
    </location>
    <ligand>
        <name>Mg(2+)</name>
        <dbReference type="ChEBI" id="CHEBI:18420"/>
    </ligand>
</feature>
<dbReference type="EMBL" id="CP102774">
    <property type="protein sequence ID" value="UZF88807.1"/>
    <property type="molecule type" value="Genomic_DNA"/>
</dbReference>
<keyword evidence="5 13" id="KW-0479">Metal-binding</keyword>
<evidence type="ECO:0000256" key="11">
    <source>
        <dbReference type="PIRSR" id="PIRSR605959-1"/>
    </source>
</evidence>
<feature type="region of interest" description="Disordered" evidence="14">
    <location>
        <begin position="1"/>
        <end position="23"/>
    </location>
</feature>
<dbReference type="Gene3D" id="2.30.30.230">
    <property type="entry name" value="Fumarylacetoacetase, N-terminal domain"/>
    <property type="match status" value="1"/>
</dbReference>
<dbReference type="Pfam" id="PF09298">
    <property type="entry name" value="FAA_hydrolase_N"/>
    <property type="match status" value="1"/>
</dbReference>
<evidence type="ECO:0000256" key="7">
    <source>
        <dbReference type="ARBA" id="ARBA00022837"/>
    </source>
</evidence>
<feature type="binding site" evidence="13">
    <location>
        <position position="153"/>
    </location>
    <ligand>
        <name>Ca(2+)</name>
        <dbReference type="ChEBI" id="CHEBI:29108"/>
    </ligand>
</feature>
<dbReference type="EC" id="3.7.1.2" evidence="4"/>
<evidence type="ECO:0000256" key="4">
    <source>
        <dbReference type="ARBA" id="ARBA00012094"/>
    </source>
</evidence>
<reference evidence="17" key="1">
    <citation type="submission" date="2022-08" db="EMBL/GenBank/DDBJ databases">
        <title>Complete Genome Sequences of 2 Bosea sp. soil isolates.</title>
        <authorList>
            <person name="Alvarez Arevalo M."/>
            <person name="Sterndorff E.B."/>
            <person name="Faurdal D."/>
            <person name="Joergensen T.S."/>
            <person name="Weber T."/>
        </authorList>
    </citation>
    <scope>NUCLEOTIDE SEQUENCE</scope>
    <source>
        <strain evidence="17">NBC_00436</strain>
    </source>
</reference>
<dbReference type="Gene3D" id="3.90.850.10">
    <property type="entry name" value="Fumarylacetoacetase-like, C-terminal domain"/>
    <property type="match status" value="1"/>
</dbReference>
<dbReference type="Pfam" id="PF01557">
    <property type="entry name" value="FAA_hydrolase"/>
    <property type="match status" value="1"/>
</dbReference>
<keyword evidence="9" id="KW-0828">Tyrosine catabolism</keyword>
<dbReference type="NCBIfam" id="TIGR01266">
    <property type="entry name" value="fum_ac_acetase"/>
    <property type="match status" value="1"/>
</dbReference>
<proteinExistence type="predicted"/>
<dbReference type="GO" id="GO:0006572">
    <property type="term" value="P:L-tyrosine catabolic process"/>
    <property type="evidence" value="ECO:0007669"/>
    <property type="project" value="UniProtKB-KW"/>
</dbReference>
<feature type="binding site" evidence="13">
    <location>
        <position position="283"/>
    </location>
    <ligand>
        <name>Mg(2+)</name>
        <dbReference type="ChEBI" id="CHEBI:18420"/>
    </ligand>
</feature>
<keyword evidence="7 13" id="KW-0106">Calcium</keyword>
<evidence type="ECO:0000256" key="3">
    <source>
        <dbReference type="ARBA" id="ARBA00004782"/>
    </source>
</evidence>
<feature type="binding site" evidence="12">
    <location>
        <position position="266"/>
    </location>
    <ligand>
        <name>substrate</name>
    </ligand>
</feature>
<dbReference type="PANTHER" id="PTHR43069">
    <property type="entry name" value="FUMARYLACETOACETASE"/>
    <property type="match status" value="1"/>
</dbReference>
<feature type="binding site" evidence="13">
    <location>
        <position position="279"/>
    </location>
    <ligand>
        <name>Mg(2+)</name>
        <dbReference type="ChEBI" id="CHEBI:18420"/>
    </ligand>
</feature>
<evidence type="ECO:0000256" key="14">
    <source>
        <dbReference type="SAM" id="MobiDB-lite"/>
    </source>
</evidence>
<dbReference type="AlphaFoldDB" id="A0A9E7ZYP1"/>
<dbReference type="InterPro" id="IPR036663">
    <property type="entry name" value="Fumarylacetoacetase_C_sf"/>
</dbReference>
<evidence type="ECO:0000259" key="15">
    <source>
        <dbReference type="Pfam" id="PF01557"/>
    </source>
</evidence>
<accession>A0A9E7ZYP1</accession>
<dbReference type="GO" id="GO:1902000">
    <property type="term" value="P:homogentisate catabolic process"/>
    <property type="evidence" value="ECO:0007669"/>
    <property type="project" value="TreeGrafter"/>
</dbReference>
<dbReference type="SUPFAM" id="SSF56529">
    <property type="entry name" value="FAH"/>
    <property type="match status" value="1"/>
</dbReference>
<dbReference type="InterPro" id="IPR011234">
    <property type="entry name" value="Fumarylacetoacetase-like_C"/>
</dbReference>
<dbReference type="InterPro" id="IPR036462">
    <property type="entry name" value="Fumarylacetoacetase_N_sf"/>
</dbReference>
<dbReference type="GO" id="GO:0004334">
    <property type="term" value="F:fumarylacetoacetase activity"/>
    <property type="evidence" value="ECO:0007669"/>
    <property type="project" value="UniProtKB-EC"/>
</dbReference>
<dbReference type="InterPro" id="IPR015377">
    <property type="entry name" value="Fumarylacetoacetase_N"/>
</dbReference>
<evidence type="ECO:0000313" key="17">
    <source>
        <dbReference type="EMBL" id="UZF88807.1"/>
    </source>
</evidence>
<evidence type="ECO:0000256" key="6">
    <source>
        <dbReference type="ARBA" id="ARBA00022801"/>
    </source>
</evidence>
<evidence type="ECO:0000259" key="16">
    <source>
        <dbReference type="Pfam" id="PF09298"/>
    </source>
</evidence>
<protein>
    <recommendedName>
        <fullName evidence="4">fumarylacetoacetase</fullName>
        <ecNumber evidence="4">3.7.1.2</ecNumber>
    </recommendedName>
</protein>
<evidence type="ECO:0000256" key="1">
    <source>
        <dbReference type="ARBA" id="ARBA00001913"/>
    </source>
</evidence>
<evidence type="ECO:0000256" key="5">
    <source>
        <dbReference type="ARBA" id="ARBA00022723"/>
    </source>
</evidence>
<dbReference type="InterPro" id="IPR005959">
    <property type="entry name" value="Fumarylacetoacetase"/>
</dbReference>
<feature type="binding site" evidence="12">
    <location>
        <position position="386"/>
    </location>
    <ligand>
        <name>substrate</name>
    </ligand>
</feature>
<dbReference type="GO" id="GO:0006559">
    <property type="term" value="P:L-phenylalanine catabolic process"/>
    <property type="evidence" value="ECO:0007669"/>
    <property type="project" value="UniProtKB-KW"/>
</dbReference>
<comment type="cofactor">
    <cofactor evidence="2 13">
        <name>Mg(2+)</name>
        <dbReference type="ChEBI" id="CHEBI:18420"/>
    </cofactor>
</comment>
<gene>
    <name evidence="17" type="primary">fahA</name>
    <name evidence="17" type="ORF">NWE54_08465</name>
</gene>
<evidence type="ECO:0000256" key="12">
    <source>
        <dbReference type="PIRSR" id="PIRSR605959-2"/>
    </source>
</evidence>
<comment type="cofactor">
    <cofactor evidence="1 13">
        <name>Ca(2+)</name>
        <dbReference type="ChEBI" id="CHEBI:29108"/>
    </cofactor>
</comment>
<feature type="binding site" evidence="12">
    <location>
        <position position="155"/>
    </location>
    <ligand>
        <name>substrate</name>
    </ligand>
</feature>
<feature type="binding site" evidence="13">
    <location>
        <position position="225"/>
    </location>
    <ligand>
        <name>Ca(2+)</name>
        <dbReference type="ChEBI" id="CHEBI:29108"/>
    </ligand>
</feature>
<evidence type="ECO:0000256" key="13">
    <source>
        <dbReference type="PIRSR" id="PIRSR605959-3"/>
    </source>
</evidence>
<feature type="domain" description="Fumarylacetoacetase-like C-terminal" evidence="15">
    <location>
        <begin position="178"/>
        <end position="449"/>
    </location>
</feature>
<feature type="active site" description="Proton acceptor" evidence="11">
    <location>
        <position position="160"/>
    </location>
</feature>
<feature type="region of interest" description="Disordered" evidence="14">
    <location>
        <begin position="194"/>
        <end position="214"/>
    </location>
</feature>